<comment type="caution">
    <text evidence="9">The sequence shown here is derived from an EMBL/GenBank/DDBJ whole genome shotgun (WGS) entry which is preliminary data.</text>
</comment>
<dbReference type="SUPFAM" id="SSF49785">
    <property type="entry name" value="Galactose-binding domain-like"/>
    <property type="match status" value="1"/>
</dbReference>
<feature type="domain" description="Beta-galactosidase jelly roll" evidence="6">
    <location>
        <begin position="418"/>
        <end position="495"/>
    </location>
</feature>
<evidence type="ECO:0000259" key="7">
    <source>
        <dbReference type="Pfam" id="PF17137"/>
    </source>
</evidence>
<dbReference type="InterPro" id="IPR048395">
    <property type="entry name" value="Glyco_hydro_31_C"/>
</dbReference>
<dbReference type="SUPFAM" id="SSF51445">
    <property type="entry name" value="(Trans)glycosidases"/>
    <property type="match status" value="1"/>
</dbReference>
<dbReference type="RefSeq" id="WP_377319945.1">
    <property type="nucleotide sequence ID" value="NZ_JBHSNF010000002.1"/>
</dbReference>
<feature type="domain" description="DUF5110" evidence="7">
    <location>
        <begin position="818"/>
        <end position="888"/>
    </location>
</feature>
<dbReference type="InterPro" id="IPR025300">
    <property type="entry name" value="BetaGal_jelly_roll_dom"/>
</dbReference>
<keyword evidence="10" id="KW-1185">Reference proteome</keyword>
<feature type="domain" description="Glycoside hydrolase family 31 TIM barrel" evidence="5">
    <location>
        <begin position="240"/>
        <end position="345"/>
    </location>
</feature>
<feature type="domain" description="Glycosyl hydrolase family 31 C-terminal" evidence="8">
    <location>
        <begin position="716"/>
        <end position="800"/>
    </location>
</feature>
<reference evidence="10" key="1">
    <citation type="journal article" date="2019" name="Int. J. Syst. Evol. Microbiol.">
        <title>The Global Catalogue of Microorganisms (GCM) 10K type strain sequencing project: providing services to taxonomists for standard genome sequencing and annotation.</title>
        <authorList>
            <consortium name="The Broad Institute Genomics Platform"/>
            <consortium name="The Broad Institute Genome Sequencing Center for Infectious Disease"/>
            <person name="Wu L."/>
            <person name="Ma J."/>
        </authorList>
    </citation>
    <scope>NUCLEOTIDE SEQUENCE [LARGE SCALE GENOMIC DNA]</scope>
    <source>
        <strain evidence="10">CGMCC 1.16619</strain>
    </source>
</reference>
<dbReference type="PANTHER" id="PTHR43863:SF2">
    <property type="entry name" value="MALTASE-GLUCOAMYLASE"/>
    <property type="match status" value="1"/>
</dbReference>
<organism evidence="9 10">
    <name type="scientific">Rhodanobacter ginsengisoli</name>
    <dbReference type="NCBI Taxonomy" id="418646"/>
    <lineage>
        <taxon>Bacteria</taxon>
        <taxon>Pseudomonadati</taxon>
        <taxon>Pseudomonadota</taxon>
        <taxon>Gammaproteobacteria</taxon>
        <taxon>Lysobacterales</taxon>
        <taxon>Rhodanobacteraceae</taxon>
        <taxon>Rhodanobacter</taxon>
    </lineage>
</organism>
<evidence type="ECO:0000259" key="5">
    <source>
        <dbReference type="Pfam" id="PF01055"/>
    </source>
</evidence>
<proteinExistence type="inferred from homology"/>
<evidence type="ECO:0000256" key="2">
    <source>
        <dbReference type="ARBA" id="ARBA00022801"/>
    </source>
</evidence>
<dbReference type="Proteomes" id="UP001596114">
    <property type="component" value="Unassembled WGS sequence"/>
</dbReference>
<dbReference type="InterPro" id="IPR017853">
    <property type="entry name" value="GH"/>
</dbReference>
<dbReference type="Pfam" id="PF21365">
    <property type="entry name" value="Glyco_hydro_31_3rd"/>
    <property type="match status" value="1"/>
</dbReference>
<evidence type="ECO:0000313" key="10">
    <source>
        <dbReference type="Proteomes" id="UP001596114"/>
    </source>
</evidence>
<evidence type="ECO:0000259" key="6">
    <source>
        <dbReference type="Pfam" id="PF13364"/>
    </source>
</evidence>
<dbReference type="InterPro" id="IPR000322">
    <property type="entry name" value="Glyco_hydro_31_TIM"/>
</dbReference>
<accession>A0ABW0QRW7</accession>
<dbReference type="PANTHER" id="PTHR43863">
    <property type="entry name" value="HYDROLASE, PUTATIVE (AFU_ORTHOLOGUE AFUA_1G03140)-RELATED"/>
    <property type="match status" value="1"/>
</dbReference>
<dbReference type="Pfam" id="PF13364">
    <property type="entry name" value="BetaGal_ABD2"/>
    <property type="match status" value="1"/>
</dbReference>
<sequence length="936" mass="105694">MAFITRIAGPAMRWLLIAFVPALLVPCVAREGSPPVVAGHARFEFLTPSLVRMEYSPSGTFVDVPTAVVQKRDWPAVAVRSSRENGWLVASTDALTLRYRLQSGPFAADNLEVKWKDDPAGRAHGWHPGERDRRNLGGLTYSLDNISKVNLPTDGMDLASPVNDMIPGIDVLLAEARPGLLSRSGYAFIDDSRTPLWNARKAWIEPRRQEANQDWYLFTYGRDYRRVLGEYAALCGPIPMIPRYTLGPWITDLNFEYFPGAEDTRQPAFRHYDEQHLKDEISRFRENHIPLDTLVLDFGWHNYGWQGGYDWSPLIAHPAQLIAWLHGQGIKLSLNDHPGYANTEESILSHQDSHAPAVLRALGQPLPARPSFDLDISTSWEFSTDPENRGLDQRWFAKDRHDGGHWQPIRIGAPWQTQGYGSYQGVAWYRTSVRLPAHLPAALYLYLGEVGKSYRLFVNGRPVAHSQVQWPRRLTYADIAPHVRADRANVIALRVVAGKTDGGILRGPVALRDVKPPPRIHFDLSDKRQAAIFMDRLHRPLMQQGVDSWWVDGGSGAVDMPGLNKQLWTNKVFYDYTRQETGKRGFILSRYGDWGSERYPAYFTGDTYSEWPVLAYEVAFTARGGNVLVPYISHDIGGFHGRKIDFDLYARWVEFGTFSPFLRLHSAHENPDEGNLRMPWTYGSQGMALARKYFTLRTRLIPYLYTYTWVAHRDSMPILRPLYLAYPELEEAYRHPHEYFFGKEMLVAPVLDASGNRTVYLPPGQWIDFFTGRHHRGGTTFTAHYAVDETPVFVREGSIIPEQPASLAWSDARPLDTLMLDVYGSGKGRFDLYEDDGVSLACAKGQYALTPISHVTTGDGHERLVIGPSEGSFEGQPQRRAYELRIHSAGKPRSVSVDGRPAGHWSWDAAAATATVALPERSIRDARDVTWSTTGP</sequence>
<dbReference type="SUPFAM" id="SSF51011">
    <property type="entry name" value="Glycosyl hydrolase domain"/>
    <property type="match status" value="1"/>
</dbReference>
<dbReference type="Gene3D" id="3.20.20.80">
    <property type="entry name" value="Glycosidases"/>
    <property type="match status" value="2"/>
</dbReference>
<evidence type="ECO:0000256" key="4">
    <source>
        <dbReference type="RuleBase" id="RU361185"/>
    </source>
</evidence>
<dbReference type="EMBL" id="JBHSNF010000002">
    <property type="protein sequence ID" value="MFC5526352.1"/>
    <property type="molecule type" value="Genomic_DNA"/>
</dbReference>
<keyword evidence="3 4" id="KW-0326">Glycosidase</keyword>
<dbReference type="Pfam" id="PF01055">
    <property type="entry name" value="Glyco_hydro_31_2nd"/>
    <property type="match status" value="2"/>
</dbReference>
<dbReference type="InterPro" id="IPR051816">
    <property type="entry name" value="Glycosyl_Hydrolase_31"/>
</dbReference>
<dbReference type="InterPro" id="IPR013780">
    <property type="entry name" value="Glyco_hydro_b"/>
</dbReference>
<protein>
    <submittedName>
        <fullName evidence="9">TIM-barrel domain-containing protein</fullName>
    </submittedName>
</protein>
<keyword evidence="2 4" id="KW-0378">Hydrolase</keyword>
<evidence type="ECO:0000259" key="8">
    <source>
        <dbReference type="Pfam" id="PF21365"/>
    </source>
</evidence>
<dbReference type="Pfam" id="PF17137">
    <property type="entry name" value="DUF5110"/>
    <property type="match status" value="1"/>
</dbReference>
<dbReference type="Gene3D" id="2.60.120.260">
    <property type="entry name" value="Galactose-binding domain-like"/>
    <property type="match status" value="1"/>
</dbReference>
<evidence type="ECO:0000313" key="9">
    <source>
        <dbReference type="EMBL" id="MFC5526352.1"/>
    </source>
</evidence>
<name>A0ABW0QRW7_9GAMM</name>
<feature type="domain" description="Glycoside hydrolase family 31 TIM barrel" evidence="5">
    <location>
        <begin position="515"/>
        <end position="706"/>
    </location>
</feature>
<dbReference type="InterPro" id="IPR008979">
    <property type="entry name" value="Galactose-bd-like_sf"/>
</dbReference>
<gene>
    <name evidence="9" type="ORF">ACFPPA_11470</name>
</gene>
<dbReference type="InterPro" id="IPR033403">
    <property type="entry name" value="DUF5110"/>
</dbReference>
<comment type="similarity">
    <text evidence="1 4">Belongs to the glycosyl hydrolase 31 family.</text>
</comment>
<evidence type="ECO:0000256" key="1">
    <source>
        <dbReference type="ARBA" id="ARBA00007806"/>
    </source>
</evidence>
<dbReference type="Gene3D" id="2.60.40.1180">
    <property type="entry name" value="Golgi alpha-mannosidase II"/>
    <property type="match status" value="2"/>
</dbReference>
<evidence type="ECO:0000256" key="3">
    <source>
        <dbReference type="ARBA" id="ARBA00023295"/>
    </source>
</evidence>